<keyword evidence="3 7" id="KW-0134">Cell wall</keyword>
<dbReference type="CDD" id="cd23507">
    <property type="entry name" value="hydrophobin_I"/>
    <property type="match status" value="1"/>
</dbReference>
<dbReference type="Pfam" id="PF01185">
    <property type="entry name" value="Hydrophobin"/>
    <property type="match status" value="1"/>
</dbReference>
<keyword evidence="6 7" id="KW-1015">Disulfide bond</keyword>
<feature type="signal peptide" evidence="7">
    <location>
        <begin position="1"/>
        <end position="23"/>
    </location>
</feature>
<dbReference type="AlphaFoldDB" id="A0A9P6CPR4"/>
<accession>A0A9P6CPR4</accession>
<evidence type="ECO:0000256" key="3">
    <source>
        <dbReference type="ARBA" id="ARBA00022512"/>
    </source>
</evidence>
<dbReference type="OrthoDB" id="4225815at2759"/>
<dbReference type="PROSITE" id="PS00956">
    <property type="entry name" value="HYDROPHOBIN"/>
    <property type="match status" value="1"/>
</dbReference>
<dbReference type="GO" id="GO:0009277">
    <property type="term" value="C:fungal-type cell wall"/>
    <property type="evidence" value="ECO:0007669"/>
    <property type="project" value="InterPro"/>
</dbReference>
<evidence type="ECO:0000313" key="8">
    <source>
        <dbReference type="EMBL" id="KAF9467918.1"/>
    </source>
</evidence>
<protein>
    <recommendedName>
        <fullName evidence="7">Hydrophobin</fullName>
    </recommendedName>
</protein>
<dbReference type="InterPro" id="IPR019778">
    <property type="entry name" value="Class_I_Hydrophobin_CS"/>
</dbReference>
<sequence length="112" mass="11425">MSSRIVALSALILALPLFAAASAVPRTDPVNQCNPGSVQCCNSVKEPKDSKLLGNFNLPIGLIKGLVGENCSPIDLIGVGGGNSCNTQPVCCTNNSFNGVIALGCTPININV</sequence>
<comment type="subcellular location">
    <subcellularLocation>
        <location evidence="1 7">Secreted</location>
        <location evidence="1 7">Cell wall</location>
    </subcellularLocation>
</comment>
<dbReference type="EMBL" id="MU150235">
    <property type="protein sequence ID" value="KAF9467918.1"/>
    <property type="molecule type" value="Genomic_DNA"/>
</dbReference>
<proteinExistence type="inferred from homology"/>
<comment type="caution">
    <text evidence="8">The sequence shown here is derived from an EMBL/GenBank/DDBJ whole genome shotgun (WGS) entry which is preliminary data.</text>
</comment>
<evidence type="ECO:0000256" key="1">
    <source>
        <dbReference type="ARBA" id="ARBA00004191"/>
    </source>
</evidence>
<name>A0A9P6CPR4_9AGAR</name>
<comment type="similarity">
    <text evidence="2 7">Belongs to the fungal hydrophobin family.</text>
</comment>
<evidence type="ECO:0000256" key="7">
    <source>
        <dbReference type="RuleBase" id="RU365009"/>
    </source>
</evidence>
<reference evidence="8" key="1">
    <citation type="submission" date="2020-11" db="EMBL/GenBank/DDBJ databases">
        <authorList>
            <consortium name="DOE Joint Genome Institute"/>
            <person name="Ahrendt S."/>
            <person name="Riley R."/>
            <person name="Andreopoulos W."/>
            <person name="Labutti K."/>
            <person name="Pangilinan J."/>
            <person name="Ruiz-Duenas F.J."/>
            <person name="Barrasa J.M."/>
            <person name="Sanchez-Garcia M."/>
            <person name="Camarero S."/>
            <person name="Miyauchi S."/>
            <person name="Serrano A."/>
            <person name="Linde D."/>
            <person name="Babiker R."/>
            <person name="Drula E."/>
            <person name="Ayuso-Fernandez I."/>
            <person name="Pacheco R."/>
            <person name="Padilla G."/>
            <person name="Ferreira P."/>
            <person name="Barriuso J."/>
            <person name="Kellner H."/>
            <person name="Castanera R."/>
            <person name="Alfaro M."/>
            <person name="Ramirez L."/>
            <person name="Pisabarro A.G."/>
            <person name="Kuo A."/>
            <person name="Tritt A."/>
            <person name="Lipzen A."/>
            <person name="He G."/>
            <person name="Yan M."/>
            <person name="Ng V."/>
            <person name="Cullen D."/>
            <person name="Martin F."/>
            <person name="Rosso M.-N."/>
            <person name="Henrissat B."/>
            <person name="Hibbett D."/>
            <person name="Martinez A.T."/>
            <person name="Grigoriev I.V."/>
        </authorList>
    </citation>
    <scope>NUCLEOTIDE SEQUENCE</scope>
    <source>
        <strain evidence="8">CBS 247.69</strain>
    </source>
</reference>
<keyword evidence="9" id="KW-1185">Reference proteome</keyword>
<evidence type="ECO:0000256" key="5">
    <source>
        <dbReference type="ARBA" id="ARBA00022729"/>
    </source>
</evidence>
<evidence type="ECO:0000256" key="2">
    <source>
        <dbReference type="ARBA" id="ARBA00010446"/>
    </source>
</evidence>
<keyword evidence="5 7" id="KW-0732">Signal</keyword>
<feature type="chain" id="PRO_5040534075" description="Hydrophobin" evidence="7">
    <location>
        <begin position="24"/>
        <end position="112"/>
    </location>
</feature>
<gene>
    <name evidence="8" type="ORF">BDZ94DRAFT_1318446</name>
</gene>
<dbReference type="InterPro" id="IPR001338">
    <property type="entry name" value="Class_I_Hydrophobin"/>
</dbReference>
<dbReference type="Proteomes" id="UP000807353">
    <property type="component" value="Unassembled WGS sequence"/>
</dbReference>
<dbReference type="SMART" id="SM00075">
    <property type="entry name" value="HYDRO"/>
    <property type="match status" value="1"/>
</dbReference>
<organism evidence="8 9">
    <name type="scientific">Collybia nuda</name>
    <dbReference type="NCBI Taxonomy" id="64659"/>
    <lineage>
        <taxon>Eukaryota</taxon>
        <taxon>Fungi</taxon>
        <taxon>Dikarya</taxon>
        <taxon>Basidiomycota</taxon>
        <taxon>Agaricomycotina</taxon>
        <taxon>Agaricomycetes</taxon>
        <taxon>Agaricomycetidae</taxon>
        <taxon>Agaricales</taxon>
        <taxon>Tricholomatineae</taxon>
        <taxon>Clitocybaceae</taxon>
        <taxon>Collybia</taxon>
    </lineage>
</organism>
<dbReference type="GO" id="GO:0005199">
    <property type="term" value="F:structural constituent of cell wall"/>
    <property type="evidence" value="ECO:0007669"/>
    <property type="project" value="InterPro"/>
</dbReference>
<evidence type="ECO:0000313" key="9">
    <source>
        <dbReference type="Proteomes" id="UP000807353"/>
    </source>
</evidence>
<keyword evidence="4 7" id="KW-0964">Secreted</keyword>
<evidence type="ECO:0000256" key="4">
    <source>
        <dbReference type="ARBA" id="ARBA00022525"/>
    </source>
</evidence>
<evidence type="ECO:0000256" key="6">
    <source>
        <dbReference type="ARBA" id="ARBA00023157"/>
    </source>
</evidence>